<dbReference type="InterPro" id="IPR002575">
    <property type="entry name" value="Aminoglycoside_PTrfase"/>
</dbReference>
<comment type="similarity">
    <text evidence="1">Belongs to the PhoU family.</text>
</comment>
<dbReference type="Gene3D" id="3.90.1200.10">
    <property type="match status" value="1"/>
</dbReference>
<dbReference type="Proteomes" id="UP000049983">
    <property type="component" value="Unassembled WGS sequence"/>
</dbReference>
<dbReference type="RefSeq" id="WP_055113557.1">
    <property type="nucleotide sequence ID" value="NZ_CANKXR010000015.1"/>
</dbReference>
<dbReference type="GeneID" id="97670123"/>
<evidence type="ECO:0000256" key="1">
    <source>
        <dbReference type="ARBA" id="ARBA00008107"/>
    </source>
</evidence>
<dbReference type="PANTHER" id="PTHR42930:SF3">
    <property type="entry name" value="PHOSPHATE-SPECIFIC TRANSPORT SYSTEM ACCESSORY PROTEIN PHOU"/>
    <property type="match status" value="1"/>
</dbReference>
<feature type="domain" description="PhoU" evidence="3">
    <location>
        <begin position="125"/>
        <end position="198"/>
    </location>
</feature>
<dbReference type="Gene3D" id="1.20.58.220">
    <property type="entry name" value="Phosphate transport system protein phou homolog 2, domain 2"/>
    <property type="match status" value="1"/>
</dbReference>
<accession>A0A0M7A787</accession>
<sequence length="544" mass="62100">MTNLPKTIRENLHFLCAEIDGQLLQLEAFFKEPTIARARRILERAGYAHNLKARIHAACVRQLANTRKDNRKHLTLRSLELVATDLQRIANLARQSLRHVERIDAFATLLPERYPAVVRSVRKGVGKIENAFFDNDSKQAIEIGELQKKIETDYRKLFKAYTRDMGNPKLRPADIANSLLVANEFQRMGDSLNTISEALISANIGQAVNLERYFSLQSLKSDLEGAGGGLKIETIAETRSGSSVSALKNKKTEEVAAVFKDGEKSKVREERAGVKSWHEIYPGLAPKILSYEKRDQSAALLIEHLPGTTFEHIVLNGSEEICKKALASLSTTLKDVWKQTKTSEPAELGSMQQLAERLDEVRRIHPEFKDPATRFAGQKLPCLDELVAEANAREMKVSAPFSVYIHGDFNVDNIIYDPDENRIHFIDLHRSRYMDYVQDVSVFLVSNYRLQVRDRDTRHRIMRLCLDFHKSAKAFARKHGDDTFEFRLALGLARSFASSTRFIFDKQLSRRMWLRARYLIEQTIACKAGEEARLRLPMKEIFVD</sequence>
<dbReference type="GO" id="GO:0030643">
    <property type="term" value="P:intracellular phosphate ion homeostasis"/>
    <property type="evidence" value="ECO:0007669"/>
    <property type="project" value="InterPro"/>
</dbReference>
<evidence type="ECO:0000259" key="2">
    <source>
        <dbReference type="Pfam" id="PF01636"/>
    </source>
</evidence>
<reference evidence="5" key="1">
    <citation type="submission" date="2015-07" db="EMBL/GenBank/DDBJ databases">
        <authorList>
            <person name="Rodrigo-Torres Lidia"/>
            <person name="Arahal R.David."/>
        </authorList>
    </citation>
    <scope>NUCLEOTIDE SEQUENCE [LARGE SCALE GENOMIC DNA]</scope>
    <source>
        <strain evidence="5">CECT 5096</strain>
    </source>
</reference>
<gene>
    <name evidence="4" type="ORF">LA5096_02754</name>
</gene>
<dbReference type="PANTHER" id="PTHR42930">
    <property type="entry name" value="PHOSPHATE-SPECIFIC TRANSPORT SYSTEM ACCESSORY PROTEIN PHOU"/>
    <property type="match status" value="1"/>
</dbReference>
<dbReference type="AlphaFoldDB" id="A0A0M7A787"/>
<proteinExistence type="inferred from homology"/>
<dbReference type="GO" id="GO:0045936">
    <property type="term" value="P:negative regulation of phosphate metabolic process"/>
    <property type="evidence" value="ECO:0007669"/>
    <property type="project" value="InterPro"/>
</dbReference>
<dbReference type="SUPFAM" id="SSF56112">
    <property type="entry name" value="Protein kinase-like (PK-like)"/>
    <property type="match status" value="1"/>
</dbReference>
<dbReference type="InterPro" id="IPR026022">
    <property type="entry name" value="PhoU_dom"/>
</dbReference>
<keyword evidence="5" id="KW-1185">Reference proteome</keyword>
<dbReference type="STRING" id="311410.LA5095_01499"/>
<organism evidence="4 5">
    <name type="scientific">Roseibium album</name>
    <dbReference type="NCBI Taxonomy" id="311410"/>
    <lineage>
        <taxon>Bacteria</taxon>
        <taxon>Pseudomonadati</taxon>
        <taxon>Pseudomonadota</taxon>
        <taxon>Alphaproteobacteria</taxon>
        <taxon>Hyphomicrobiales</taxon>
        <taxon>Stappiaceae</taxon>
        <taxon>Roseibium</taxon>
    </lineage>
</organism>
<feature type="domain" description="Aminoglycoside phosphotransferase" evidence="2">
    <location>
        <begin position="285"/>
        <end position="449"/>
    </location>
</feature>
<dbReference type="InterPro" id="IPR038078">
    <property type="entry name" value="PhoU-like_sf"/>
</dbReference>
<evidence type="ECO:0000313" key="5">
    <source>
        <dbReference type="Proteomes" id="UP000049983"/>
    </source>
</evidence>
<dbReference type="Pfam" id="PF01636">
    <property type="entry name" value="APH"/>
    <property type="match status" value="1"/>
</dbReference>
<protein>
    <submittedName>
        <fullName evidence="4">Transcriptional regulator PhoU</fullName>
    </submittedName>
</protein>
<dbReference type="EMBL" id="CXWC01000010">
    <property type="protein sequence ID" value="CTQ71025.1"/>
    <property type="molecule type" value="Genomic_DNA"/>
</dbReference>
<evidence type="ECO:0000259" key="3">
    <source>
        <dbReference type="Pfam" id="PF01895"/>
    </source>
</evidence>
<dbReference type="InterPro" id="IPR028366">
    <property type="entry name" value="PhoU"/>
</dbReference>
<dbReference type="InterPro" id="IPR011009">
    <property type="entry name" value="Kinase-like_dom_sf"/>
</dbReference>
<dbReference type="Pfam" id="PF01895">
    <property type="entry name" value="PhoU"/>
    <property type="match status" value="1"/>
</dbReference>
<dbReference type="SUPFAM" id="SSF109755">
    <property type="entry name" value="PhoU-like"/>
    <property type="match status" value="1"/>
</dbReference>
<evidence type="ECO:0000313" key="4">
    <source>
        <dbReference type="EMBL" id="CTQ71025.1"/>
    </source>
</evidence>
<name>A0A0M7A787_9HYPH</name>
<dbReference type="OrthoDB" id="3806873at2"/>